<dbReference type="EMBL" id="SMMG02000006">
    <property type="protein sequence ID" value="KAA3471271.1"/>
    <property type="molecule type" value="Genomic_DNA"/>
</dbReference>
<proteinExistence type="predicted"/>
<dbReference type="Proteomes" id="UP000325315">
    <property type="component" value="Unassembled WGS sequence"/>
</dbReference>
<dbReference type="AlphaFoldDB" id="A0A5B6VQ69"/>
<organism evidence="1 2">
    <name type="scientific">Gossypium australe</name>
    <dbReference type="NCBI Taxonomy" id="47621"/>
    <lineage>
        <taxon>Eukaryota</taxon>
        <taxon>Viridiplantae</taxon>
        <taxon>Streptophyta</taxon>
        <taxon>Embryophyta</taxon>
        <taxon>Tracheophyta</taxon>
        <taxon>Spermatophyta</taxon>
        <taxon>Magnoliopsida</taxon>
        <taxon>eudicotyledons</taxon>
        <taxon>Gunneridae</taxon>
        <taxon>Pentapetalae</taxon>
        <taxon>rosids</taxon>
        <taxon>malvids</taxon>
        <taxon>Malvales</taxon>
        <taxon>Malvaceae</taxon>
        <taxon>Malvoideae</taxon>
        <taxon>Gossypium</taxon>
    </lineage>
</organism>
<gene>
    <name evidence="1" type="ORF">EPI10_016911</name>
</gene>
<reference evidence="2" key="1">
    <citation type="journal article" date="2019" name="Plant Biotechnol. J.">
        <title>Genome sequencing of the Australian wild diploid species Gossypium australe highlights disease resistance and delayed gland morphogenesis.</title>
        <authorList>
            <person name="Cai Y."/>
            <person name="Cai X."/>
            <person name="Wang Q."/>
            <person name="Wang P."/>
            <person name="Zhang Y."/>
            <person name="Cai C."/>
            <person name="Xu Y."/>
            <person name="Wang K."/>
            <person name="Zhou Z."/>
            <person name="Wang C."/>
            <person name="Geng S."/>
            <person name="Li B."/>
            <person name="Dong Q."/>
            <person name="Hou Y."/>
            <person name="Wang H."/>
            <person name="Ai P."/>
            <person name="Liu Z."/>
            <person name="Yi F."/>
            <person name="Sun M."/>
            <person name="An G."/>
            <person name="Cheng J."/>
            <person name="Zhang Y."/>
            <person name="Shi Q."/>
            <person name="Xie Y."/>
            <person name="Shi X."/>
            <person name="Chang Y."/>
            <person name="Huang F."/>
            <person name="Chen Y."/>
            <person name="Hong S."/>
            <person name="Mi L."/>
            <person name="Sun Q."/>
            <person name="Zhang L."/>
            <person name="Zhou B."/>
            <person name="Peng R."/>
            <person name="Zhang X."/>
            <person name="Liu F."/>
        </authorList>
    </citation>
    <scope>NUCLEOTIDE SEQUENCE [LARGE SCALE GENOMIC DNA]</scope>
    <source>
        <strain evidence="2">cv. PA1801</strain>
    </source>
</reference>
<dbReference type="PANTHER" id="PTHR32108">
    <property type="entry name" value="DNA-DIRECTED RNA POLYMERASE SUBUNIT ALPHA"/>
    <property type="match status" value="1"/>
</dbReference>
<protein>
    <submittedName>
        <fullName evidence="1">Uncharacterized protein</fullName>
    </submittedName>
</protein>
<evidence type="ECO:0000313" key="1">
    <source>
        <dbReference type="EMBL" id="KAA3471271.1"/>
    </source>
</evidence>
<dbReference type="OrthoDB" id="999492at2759"/>
<keyword evidence="2" id="KW-1185">Reference proteome</keyword>
<evidence type="ECO:0000313" key="2">
    <source>
        <dbReference type="Proteomes" id="UP000325315"/>
    </source>
</evidence>
<sequence length="142" mass="15862">MEAVQKESCPVVIISKPRINEAGTQITPGVIIQKPAAFPYKDSKRVPWNYDCNMTVPGKEKLINTSEEGQEIGFYTHSGKCYDTPAAKADPIKGKSVIENISEPESPVNELVTEKEAKEFLKFLKHSDIASWSNCTNNRRAY</sequence>
<name>A0A5B6VQ69_9ROSI</name>
<dbReference type="PANTHER" id="PTHR32108:SF5">
    <property type="entry name" value="DYNACTIN SUBUNIT 1-LIKE"/>
    <property type="match status" value="1"/>
</dbReference>
<comment type="caution">
    <text evidence="1">The sequence shown here is derived from an EMBL/GenBank/DDBJ whole genome shotgun (WGS) entry which is preliminary data.</text>
</comment>
<accession>A0A5B6VQ69</accession>